<dbReference type="PANTHER" id="PTHR12815:SF42">
    <property type="entry name" value="BACTERIAL SURFACE ANTIGEN (D15) DOMAIN-CONTAINING PROTEIN"/>
    <property type="match status" value="1"/>
</dbReference>
<evidence type="ECO:0000256" key="6">
    <source>
        <dbReference type="ARBA" id="ARBA00033063"/>
    </source>
</evidence>
<gene>
    <name evidence="11" type="ORF">KWG56_09100</name>
</gene>
<evidence type="ECO:0000259" key="10">
    <source>
        <dbReference type="Pfam" id="PF17243"/>
    </source>
</evidence>
<dbReference type="PANTHER" id="PTHR12815">
    <property type="entry name" value="SORTING AND ASSEMBLY MACHINERY SAMM50 PROTEIN FAMILY MEMBER"/>
    <property type="match status" value="1"/>
</dbReference>
<evidence type="ECO:0000313" key="12">
    <source>
        <dbReference type="Proteomes" id="UP000824334"/>
    </source>
</evidence>
<dbReference type="GeneID" id="94375422"/>
<feature type="domain" description="Bacterial surface antigen (D15)" evidence="9">
    <location>
        <begin position="296"/>
        <end position="599"/>
    </location>
</feature>
<feature type="chain" id="PRO_5045344742" description="Translocation and assembly module subunit TamA" evidence="8">
    <location>
        <begin position="25"/>
        <end position="599"/>
    </location>
</feature>
<dbReference type="Proteomes" id="UP000824334">
    <property type="component" value="Chromosome"/>
</dbReference>
<reference evidence="11 12" key="1">
    <citation type="submission" date="2021-07" db="EMBL/GenBank/DDBJ databases">
        <title>Isolation and characterization of bacteria from a gold mining with a capacity of golden bioaccumulation.</title>
        <authorList>
            <person name="Yang X.J."/>
        </authorList>
    </citation>
    <scope>NUCLEOTIDE SEQUENCE [LARGE SCALE GENOMIC DNA]</scope>
    <source>
        <strain evidence="11 12">Au29</strain>
    </source>
</reference>
<accession>A0ABX8TLG6</accession>
<evidence type="ECO:0000256" key="7">
    <source>
        <dbReference type="ARBA" id="ARBA00093548"/>
    </source>
</evidence>
<dbReference type="Pfam" id="PF17243">
    <property type="entry name" value="POTRA_TamA_1"/>
    <property type="match status" value="1"/>
</dbReference>
<evidence type="ECO:0000256" key="3">
    <source>
        <dbReference type="ARBA" id="ARBA00015419"/>
    </source>
</evidence>
<dbReference type="RefSeq" id="WP_219354511.1">
    <property type="nucleotide sequence ID" value="NZ_CP080034.1"/>
</dbReference>
<comment type="similarity">
    <text evidence="2">Belongs to the TamA family.</text>
</comment>
<keyword evidence="4" id="KW-0812">Transmembrane</keyword>
<evidence type="ECO:0000256" key="5">
    <source>
        <dbReference type="ARBA" id="ARBA00023136"/>
    </source>
</evidence>
<keyword evidence="5" id="KW-0472">Membrane</keyword>
<evidence type="ECO:0000256" key="1">
    <source>
        <dbReference type="ARBA" id="ARBA00004442"/>
    </source>
</evidence>
<dbReference type="InterPro" id="IPR000184">
    <property type="entry name" value="Bac_surfAg_D15"/>
</dbReference>
<organism evidence="11 12">
    <name type="scientific">Brevundimonas nasdae</name>
    <dbReference type="NCBI Taxonomy" id="172043"/>
    <lineage>
        <taxon>Bacteria</taxon>
        <taxon>Pseudomonadati</taxon>
        <taxon>Pseudomonadota</taxon>
        <taxon>Alphaproteobacteria</taxon>
        <taxon>Caulobacterales</taxon>
        <taxon>Caulobacteraceae</taxon>
        <taxon>Brevundimonas</taxon>
    </lineage>
</organism>
<evidence type="ECO:0000313" key="11">
    <source>
        <dbReference type="EMBL" id="QYC12071.1"/>
    </source>
</evidence>
<evidence type="ECO:0000256" key="8">
    <source>
        <dbReference type="SAM" id="SignalP"/>
    </source>
</evidence>
<dbReference type="PROSITE" id="PS51257">
    <property type="entry name" value="PROKAR_LIPOPROTEIN"/>
    <property type="match status" value="1"/>
</dbReference>
<keyword evidence="4" id="KW-1134">Transmembrane beta strand</keyword>
<keyword evidence="8" id="KW-0732">Signal</keyword>
<keyword evidence="12" id="KW-1185">Reference proteome</keyword>
<sequence>MTFRPSLFLVALAAGSACALPAFADQQRAQIRGDMETELRRALERAVGEVDDAPDSRFEARRRARRASESATALLRSEGYYQSTVEDVVEGDDTPTAIVSVQPGRRFLLTDPTITWTAPAPDAESAADAKNAIGLKAGDPGRAVDVIAGEGRLVAALTRDGYADAVAQPRRVVVDHASFTVAPEYRIDSGKLVLLNGVRVESRGRTNPQWAANLAPWTEGQRYDPELVAELERRLLDTGVYDGVNVGLSPLDQVTAEGLRPVIVSLQDRPRRILEAGATWSTAEGVGVDVIQTRYNRFGRADTLRLEARLADINSRIGADLSLPHWRKPGRTLTLGAGVVNEDTDAYRRAALVLNADLRQRIGKTSFFSYGIGLDAGHYNENRYDYTSLPPQRVSFDRNLAIVTVRTSAYLDNSNDPLNPTKGWRLAASIQPTAVAGEDTVLFMRSEGQATAYYPVQNDGRTVLAGRLRVGSIIGGNELSVPSDRLFYSGGGGSVRGYQYQGVNPQLPDGTPRGGMSLFETSFEVRRDVGASFQAVAFLDAGAIGFQETPNLSNMRYGAGLGVRYKLPFGPVRGDIALPLNKRDGDPDFQVYISIGQAF</sequence>
<protein>
    <recommendedName>
        <fullName evidence="3">Translocation and assembly module subunit TamA</fullName>
    </recommendedName>
    <alternativeName>
        <fullName evidence="6">Autotransporter assembly factor TamA</fullName>
    </alternativeName>
</protein>
<dbReference type="Pfam" id="PF01103">
    <property type="entry name" value="Omp85"/>
    <property type="match status" value="1"/>
</dbReference>
<feature type="signal peptide" evidence="8">
    <location>
        <begin position="1"/>
        <end position="24"/>
    </location>
</feature>
<feature type="domain" description="TamA POTRA" evidence="10">
    <location>
        <begin position="30"/>
        <end position="103"/>
    </location>
</feature>
<dbReference type="InterPro" id="IPR035243">
    <property type="entry name" value="TamA_POTRA_Dom_1"/>
</dbReference>
<comment type="subunit">
    <text evidence="7">Interacts with TamB to form the translocation and assembly module (TAM).</text>
</comment>
<name>A0ABX8TLG6_9CAUL</name>
<comment type="subcellular location">
    <subcellularLocation>
        <location evidence="1">Cell outer membrane</location>
    </subcellularLocation>
</comment>
<proteinExistence type="inferred from homology"/>
<evidence type="ECO:0000256" key="4">
    <source>
        <dbReference type="ARBA" id="ARBA00022452"/>
    </source>
</evidence>
<dbReference type="InterPro" id="IPR039910">
    <property type="entry name" value="D15-like"/>
</dbReference>
<dbReference type="EMBL" id="CP080034">
    <property type="protein sequence ID" value="QYC12071.1"/>
    <property type="molecule type" value="Genomic_DNA"/>
</dbReference>
<evidence type="ECO:0000259" key="9">
    <source>
        <dbReference type="Pfam" id="PF01103"/>
    </source>
</evidence>
<evidence type="ECO:0000256" key="2">
    <source>
        <dbReference type="ARBA" id="ARBA00010248"/>
    </source>
</evidence>